<reference evidence="1 2" key="1">
    <citation type="submission" date="2013-09" db="EMBL/GenBank/DDBJ databases">
        <title>Whole genome shotgun sequence of Vibrio azureus NBRC 104587.</title>
        <authorList>
            <person name="Isaki S."/>
            <person name="Hosoyama A."/>
            <person name="Numata M."/>
            <person name="Hashimoto M."/>
            <person name="Hosoyama Y."/>
            <person name="Tsuchikane K."/>
            <person name="Noguchi M."/>
            <person name="Hirakata S."/>
            <person name="Ichikawa N."/>
            <person name="Ohji S."/>
            <person name="Yamazoe A."/>
            <person name="Fujita N."/>
        </authorList>
    </citation>
    <scope>NUCLEOTIDE SEQUENCE [LARGE SCALE GENOMIC DNA]</scope>
    <source>
        <strain evidence="1 2">NBRC 104587</strain>
    </source>
</reference>
<dbReference type="EMBL" id="BATL01000005">
    <property type="protein sequence ID" value="GAD74233.1"/>
    <property type="molecule type" value="Genomic_DNA"/>
</dbReference>
<organism evidence="1 2">
    <name type="scientific">Vibrio azureus NBRC 104587</name>
    <dbReference type="NCBI Taxonomy" id="1219077"/>
    <lineage>
        <taxon>Bacteria</taxon>
        <taxon>Pseudomonadati</taxon>
        <taxon>Pseudomonadota</taxon>
        <taxon>Gammaproteobacteria</taxon>
        <taxon>Vibrionales</taxon>
        <taxon>Vibrionaceae</taxon>
        <taxon>Vibrio</taxon>
    </lineage>
</organism>
<dbReference type="OrthoDB" id="6696717at2"/>
<comment type="caution">
    <text evidence="1">The sequence shown here is derived from an EMBL/GenBank/DDBJ whole genome shotgun (WGS) entry which is preliminary data.</text>
</comment>
<proteinExistence type="predicted"/>
<name>U3C705_9VIBR</name>
<sequence length="175" mass="19810">MLKFKEKIQRTAASVVFDEYIPFDVNFDFESIFAPNYWRVGDGRRSLMEIGLDRDSGAVNSITLTSVNVKNLREISNSYIEYVSEVDGLPTFDLSPWVKQASDDDSSRFIDEFNVDLDLELGQNYLSVSIIPKVEPVKYIKNSNILFGLGLDDSLVKIDIIDLSEEDIIAVRNAV</sequence>
<gene>
    <name evidence="1" type="ORF">VAZ01S_005_00330</name>
</gene>
<dbReference type="AlphaFoldDB" id="U3C705"/>
<dbReference type="Proteomes" id="UP000016567">
    <property type="component" value="Unassembled WGS sequence"/>
</dbReference>
<evidence type="ECO:0000313" key="2">
    <source>
        <dbReference type="Proteomes" id="UP000016567"/>
    </source>
</evidence>
<dbReference type="RefSeq" id="WP_021708015.1">
    <property type="nucleotide sequence ID" value="NZ_BAOB01000215.1"/>
</dbReference>
<keyword evidence="2" id="KW-1185">Reference proteome</keyword>
<protein>
    <submittedName>
        <fullName evidence="1">Uncharacterized protein</fullName>
    </submittedName>
</protein>
<evidence type="ECO:0000313" key="1">
    <source>
        <dbReference type="EMBL" id="GAD74233.1"/>
    </source>
</evidence>
<dbReference type="eggNOG" id="ENOG5033E8C">
    <property type="taxonomic scope" value="Bacteria"/>
</dbReference>
<accession>U3C705</accession>